<evidence type="ECO:0000313" key="5">
    <source>
        <dbReference type="Proteomes" id="UP000183040"/>
    </source>
</evidence>
<reference evidence="7 8" key="3">
    <citation type="journal article" date="2019" name="Nat. Med.">
        <title>A library of human gut bacterial isolates paired with longitudinal multiomics data enables mechanistic microbiome research.</title>
        <authorList>
            <person name="Poyet M."/>
            <person name="Groussin M."/>
            <person name="Gibbons S.M."/>
            <person name="Avila-Pacheco J."/>
            <person name="Jiang X."/>
            <person name="Kearney S.M."/>
            <person name="Perrotta A.R."/>
            <person name="Berdy B."/>
            <person name="Zhao S."/>
            <person name="Lieberman T.D."/>
            <person name="Swanson P.K."/>
            <person name="Smith M."/>
            <person name="Roesemann S."/>
            <person name="Alexander J.E."/>
            <person name="Rich S.A."/>
            <person name="Livny J."/>
            <person name="Vlamakis H."/>
            <person name="Clish C."/>
            <person name="Bullock K."/>
            <person name="Deik A."/>
            <person name="Scott J."/>
            <person name="Pierce K.A."/>
            <person name="Xavier R.J."/>
            <person name="Alm E.J."/>
        </authorList>
    </citation>
    <scope>NUCLEOTIDE SEQUENCE [LARGE SCALE GENOMIC DNA]</scope>
    <source>
        <strain evidence="2 7">BIOML-A16</strain>
        <strain evidence="1 8">BIOML-A62</strain>
    </source>
</reference>
<dbReference type="Proteomes" id="UP000183040">
    <property type="component" value="Unassembled WGS sequence"/>
</dbReference>
<gene>
    <name evidence="3" type="ORF">DW042_22775</name>
    <name evidence="1" type="ORF">GA424_27025</name>
    <name evidence="2" type="ORF">GAZ43_20395</name>
    <name evidence="4" type="ORF">SAMN04487924_1455</name>
</gene>
<evidence type="ECO:0000313" key="8">
    <source>
        <dbReference type="Proteomes" id="UP000487596"/>
    </source>
</evidence>
<evidence type="ECO:0000313" key="6">
    <source>
        <dbReference type="Proteomes" id="UP000284417"/>
    </source>
</evidence>
<dbReference type="EMBL" id="WDEH01000110">
    <property type="protein sequence ID" value="KAB6127834.1"/>
    <property type="molecule type" value="Genomic_DNA"/>
</dbReference>
<dbReference type="Proteomes" id="UP000438288">
    <property type="component" value="Unassembled WGS sequence"/>
</dbReference>
<dbReference type="RefSeq" id="WP_004296535.1">
    <property type="nucleotide sequence ID" value="NZ_CP072216.1"/>
</dbReference>
<protein>
    <recommendedName>
        <fullName evidence="9">TonB C-terminal domain-containing protein</fullName>
    </recommendedName>
</protein>
<dbReference type="AlphaFoldDB" id="A0A1H4H754"/>
<name>A0A1H4H754_9BACE</name>
<evidence type="ECO:0000313" key="4">
    <source>
        <dbReference type="EMBL" id="SEB16918.1"/>
    </source>
</evidence>
<evidence type="ECO:0008006" key="9">
    <source>
        <dbReference type="Google" id="ProtNLM"/>
    </source>
</evidence>
<dbReference type="Proteomes" id="UP000284417">
    <property type="component" value="Unassembled WGS sequence"/>
</dbReference>
<evidence type="ECO:0000313" key="1">
    <source>
        <dbReference type="EMBL" id="KAB6127834.1"/>
    </source>
</evidence>
<organism evidence="4 5">
    <name type="scientific">Bacteroides xylanisolvens</name>
    <dbReference type="NCBI Taxonomy" id="371601"/>
    <lineage>
        <taxon>Bacteria</taxon>
        <taxon>Pseudomonadati</taxon>
        <taxon>Bacteroidota</taxon>
        <taxon>Bacteroidia</taxon>
        <taxon>Bacteroidales</taxon>
        <taxon>Bacteroidaceae</taxon>
        <taxon>Bacteroides</taxon>
    </lineage>
</organism>
<dbReference type="GeneID" id="69482766"/>
<reference evidence="3 6" key="2">
    <citation type="submission" date="2018-08" db="EMBL/GenBank/DDBJ databases">
        <title>A genome reference for cultivated species of the human gut microbiota.</title>
        <authorList>
            <person name="Zou Y."/>
            <person name="Xue W."/>
            <person name="Luo G."/>
        </authorList>
    </citation>
    <scope>NUCLEOTIDE SEQUENCE [LARGE SCALE GENOMIC DNA]</scope>
    <source>
        <strain evidence="3 6">AF39-6AC</strain>
    </source>
</reference>
<evidence type="ECO:0000313" key="7">
    <source>
        <dbReference type="Proteomes" id="UP000438288"/>
    </source>
</evidence>
<evidence type="ECO:0000313" key="2">
    <source>
        <dbReference type="EMBL" id="KAB6336960.1"/>
    </source>
</evidence>
<accession>A0A1H4H754</accession>
<proteinExistence type="predicted"/>
<sequence>MELTGKRFWILGLQLIVIVSILSCTTKKISSPVALGNIFTPAFFQTEEYLSVIDYLGKNLCLQDEMERYTYKICVKIDSLGFVKQATLIDVVQHSHNDSILLYTLLNMPQWQPAKENGKNIHSSVKFLLHLSPNH</sequence>
<evidence type="ECO:0000313" key="3">
    <source>
        <dbReference type="EMBL" id="RHK89802.1"/>
    </source>
</evidence>
<dbReference type="EMBL" id="QROC01000049">
    <property type="protein sequence ID" value="RHK89802.1"/>
    <property type="molecule type" value="Genomic_DNA"/>
</dbReference>
<reference evidence="4 5" key="1">
    <citation type="submission" date="2016-10" db="EMBL/GenBank/DDBJ databases">
        <authorList>
            <person name="de Groot N.N."/>
        </authorList>
    </citation>
    <scope>NUCLEOTIDE SEQUENCE [LARGE SCALE GENOMIC DNA]</scope>
    <source>
        <strain evidence="4 5">NLAE-zl-G339</strain>
    </source>
</reference>
<dbReference type="EMBL" id="WDCP01000067">
    <property type="protein sequence ID" value="KAB6336960.1"/>
    <property type="molecule type" value="Genomic_DNA"/>
</dbReference>
<dbReference type="Proteomes" id="UP000487596">
    <property type="component" value="Unassembled WGS sequence"/>
</dbReference>
<dbReference type="PROSITE" id="PS51257">
    <property type="entry name" value="PROKAR_LIPOPROTEIN"/>
    <property type="match status" value="1"/>
</dbReference>
<dbReference type="EMBL" id="FNRP01000045">
    <property type="protein sequence ID" value="SEB16918.1"/>
    <property type="molecule type" value="Genomic_DNA"/>
</dbReference>